<gene>
    <name evidence="1" type="ORF">HC352_04425</name>
</gene>
<accession>A0A6H2ELA5</accession>
<dbReference type="RefSeq" id="WP_168917761.1">
    <property type="nucleotide sequence ID" value="NZ_CP050804.1"/>
</dbReference>
<dbReference type="KEGG" id="arca:HC352_04425"/>
<sequence length="153" mass="17228">MGKLKNLIRIAAFAGPTIVKVVTTYAPQIRQLIKENPEYFTTLKQRLGTLASSNGRAVNHLSERVKVLREQAAYLYASANNAHTAQQAAQWRDELENIAKALPVLGHLDRVEKKKTRKNIDRHVDELAAKIVQATLEDDIEDAEIITDQEDEQ</sequence>
<dbReference type="AlphaFoldDB" id="A0A6H2ELA5"/>
<keyword evidence="2" id="KW-1185">Reference proteome</keyword>
<dbReference type="EMBL" id="CP050804">
    <property type="protein sequence ID" value="QJC21821.1"/>
    <property type="molecule type" value="Genomic_DNA"/>
</dbReference>
<reference evidence="1 2" key="1">
    <citation type="submission" date="2020-03" db="EMBL/GenBank/DDBJ databases">
        <title>Complete genome of Arcanobacterium buesumensis sp. nov. strain 2701.</title>
        <authorList>
            <person name="Borowiak M."/>
            <person name="Alssahen M."/>
            <person name="Laemmler C."/>
            <person name="Malorny B."/>
            <person name="Hassan A."/>
            <person name="Prenger-Berninghoff E."/>
            <person name="Ploetz M."/>
            <person name="Abdulmawjood A."/>
        </authorList>
    </citation>
    <scope>NUCLEOTIDE SEQUENCE [LARGE SCALE GENOMIC DNA]</scope>
    <source>
        <strain evidence="1 2">2701</strain>
    </source>
</reference>
<protein>
    <submittedName>
        <fullName evidence="1">Uncharacterized protein</fullName>
    </submittedName>
</protein>
<proteinExistence type="predicted"/>
<dbReference type="Proteomes" id="UP000502298">
    <property type="component" value="Chromosome"/>
</dbReference>
<evidence type="ECO:0000313" key="1">
    <source>
        <dbReference type="EMBL" id="QJC21821.1"/>
    </source>
</evidence>
<evidence type="ECO:0000313" key="2">
    <source>
        <dbReference type="Proteomes" id="UP000502298"/>
    </source>
</evidence>
<organism evidence="1 2">
    <name type="scientific">Arcanobacterium buesumense</name>
    <dbReference type="NCBI Taxonomy" id="2722751"/>
    <lineage>
        <taxon>Bacteria</taxon>
        <taxon>Bacillati</taxon>
        <taxon>Actinomycetota</taxon>
        <taxon>Actinomycetes</taxon>
        <taxon>Actinomycetales</taxon>
        <taxon>Actinomycetaceae</taxon>
        <taxon>Arcanobacterium</taxon>
    </lineage>
</organism>
<name>A0A6H2ELA5_9ACTO</name>